<dbReference type="InterPro" id="IPR057336">
    <property type="entry name" value="GerAC_N"/>
</dbReference>
<evidence type="ECO:0000256" key="1">
    <source>
        <dbReference type="ARBA" id="ARBA00004635"/>
    </source>
</evidence>
<dbReference type="Pfam" id="PF05504">
    <property type="entry name" value="Spore_GerAC"/>
    <property type="match status" value="1"/>
</dbReference>
<gene>
    <name evidence="10" type="ORF">JYA64_00895</name>
</gene>
<evidence type="ECO:0000313" key="10">
    <source>
        <dbReference type="EMBL" id="MBN3543859.1"/>
    </source>
</evidence>
<comment type="subcellular location">
    <subcellularLocation>
        <location evidence="1">Membrane</location>
        <topology evidence="1">Lipid-anchor</topology>
    </subcellularLocation>
</comment>
<comment type="caution">
    <text evidence="10">The sequence shown here is derived from an EMBL/GenBank/DDBJ whole genome shotgun (WGS) entry which is preliminary data.</text>
</comment>
<name>A0ABS2ZB21_9BACL</name>
<keyword evidence="4" id="KW-0732">Signal</keyword>
<feature type="domain" description="Spore germination GerAC-like C-terminal" evidence="8">
    <location>
        <begin position="203"/>
        <end position="349"/>
    </location>
</feature>
<evidence type="ECO:0000256" key="4">
    <source>
        <dbReference type="ARBA" id="ARBA00022729"/>
    </source>
</evidence>
<comment type="similarity">
    <text evidence="2">Belongs to the GerABKC lipoprotein family.</text>
</comment>
<dbReference type="RefSeq" id="WP_188404605.1">
    <property type="nucleotide sequence ID" value="NZ_BMCE01000009.1"/>
</dbReference>
<keyword evidence="7" id="KW-0449">Lipoprotein</keyword>
<dbReference type="InterPro" id="IPR046953">
    <property type="entry name" value="Spore_GerAC-like_C"/>
</dbReference>
<keyword evidence="6" id="KW-0564">Palmitate</keyword>
<accession>A0ABS2ZB21</accession>
<evidence type="ECO:0000256" key="3">
    <source>
        <dbReference type="ARBA" id="ARBA00022544"/>
    </source>
</evidence>
<dbReference type="NCBIfam" id="TIGR02887">
    <property type="entry name" value="spore_ger_x_C"/>
    <property type="match status" value="1"/>
</dbReference>
<evidence type="ECO:0000256" key="7">
    <source>
        <dbReference type="ARBA" id="ARBA00023288"/>
    </source>
</evidence>
<dbReference type="Gene3D" id="3.30.300.210">
    <property type="entry name" value="Nutrient germinant receptor protein C, domain 3"/>
    <property type="match status" value="1"/>
</dbReference>
<feature type="domain" description="Spore germination protein N-terminal" evidence="9">
    <location>
        <begin position="24"/>
        <end position="192"/>
    </location>
</feature>
<sequence>MRNNNFYKFLIVFMSTISLCGCWDIKDINKRSIPLVMGISKEDDEEYRLTLQIPIPKSNNQISRIVTEKGESVASVLGKIRTNSENAVDFSQIQLIVIQKNLANNQRELRSLIKFLMGSEEIPSRALVAITDDNVDKVLSNINDKLGVNASAIYDYFNKGVGWAPELLNTPIWEVYRSPFLSTKDIAVPAVRAGKDTVLVFEGSEILRKGKLIDRISPEESQFINMFQNKNVKGKIENLGVATVMITNSSVQNKTSMKNKKPQVLSDLNLKINILERKEGTTNNRIRKELERVTEKRFYDLLKQTQSSHTDIFGFGQQFHHLISYHELKDWRNDYYPNLRVNFEVHANME</sequence>
<dbReference type="Proteomes" id="UP001319060">
    <property type="component" value="Unassembled WGS sequence"/>
</dbReference>
<dbReference type="EMBL" id="JAFHKS010000036">
    <property type="protein sequence ID" value="MBN3543859.1"/>
    <property type="molecule type" value="Genomic_DNA"/>
</dbReference>
<dbReference type="InterPro" id="IPR038501">
    <property type="entry name" value="Spore_GerAC_C_sf"/>
</dbReference>
<dbReference type="PROSITE" id="PS51257">
    <property type="entry name" value="PROKAR_LIPOPROTEIN"/>
    <property type="match status" value="1"/>
</dbReference>
<dbReference type="Gene3D" id="6.20.190.10">
    <property type="entry name" value="Nutrient germinant receptor protein C, domain 1"/>
    <property type="match status" value="1"/>
</dbReference>
<dbReference type="InterPro" id="IPR008844">
    <property type="entry name" value="Spore_GerAC-like"/>
</dbReference>
<evidence type="ECO:0000313" key="11">
    <source>
        <dbReference type="Proteomes" id="UP001319060"/>
    </source>
</evidence>
<keyword evidence="11" id="KW-1185">Reference proteome</keyword>
<evidence type="ECO:0000256" key="5">
    <source>
        <dbReference type="ARBA" id="ARBA00023136"/>
    </source>
</evidence>
<dbReference type="PANTHER" id="PTHR35789:SF1">
    <property type="entry name" value="SPORE GERMINATION PROTEIN B3"/>
    <property type="match status" value="1"/>
</dbReference>
<evidence type="ECO:0000256" key="2">
    <source>
        <dbReference type="ARBA" id="ARBA00007886"/>
    </source>
</evidence>
<protein>
    <submittedName>
        <fullName evidence="10">Ger(X)C family spore germination protein</fullName>
    </submittedName>
</protein>
<reference evidence="10 11" key="1">
    <citation type="submission" date="2021-01" db="EMBL/GenBank/DDBJ databases">
        <title>Genome Sequencing of Type Strains.</title>
        <authorList>
            <person name="Lemaire J.F."/>
            <person name="Inderbitzin P."/>
            <person name="Collins S.B."/>
            <person name="Wespe N."/>
            <person name="Knight-Connoni V."/>
        </authorList>
    </citation>
    <scope>NUCLEOTIDE SEQUENCE [LARGE SCALE GENOMIC DNA]</scope>
    <source>
        <strain evidence="10 11">DSM 14730</strain>
    </source>
</reference>
<dbReference type="Pfam" id="PF25198">
    <property type="entry name" value="Spore_GerAC_N"/>
    <property type="match status" value="1"/>
</dbReference>
<organism evidence="10 11">
    <name type="scientific">Fictibacillus barbaricus</name>
    <dbReference type="NCBI Taxonomy" id="182136"/>
    <lineage>
        <taxon>Bacteria</taxon>
        <taxon>Bacillati</taxon>
        <taxon>Bacillota</taxon>
        <taxon>Bacilli</taxon>
        <taxon>Bacillales</taxon>
        <taxon>Fictibacillaceae</taxon>
        <taxon>Fictibacillus</taxon>
    </lineage>
</organism>
<proteinExistence type="inferred from homology"/>
<evidence type="ECO:0000259" key="8">
    <source>
        <dbReference type="Pfam" id="PF05504"/>
    </source>
</evidence>
<evidence type="ECO:0000259" key="9">
    <source>
        <dbReference type="Pfam" id="PF25198"/>
    </source>
</evidence>
<keyword evidence="3" id="KW-0309">Germination</keyword>
<evidence type="ECO:0000256" key="6">
    <source>
        <dbReference type="ARBA" id="ARBA00023139"/>
    </source>
</evidence>
<keyword evidence="5" id="KW-0472">Membrane</keyword>
<dbReference type="PANTHER" id="PTHR35789">
    <property type="entry name" value="SPORE GERMINATION PROTEIN B3"/>
    <property type="match status" value="1"/>
</dbReference>